<name>A0A6J4HYF6_9CHLR</name>
<evidence type="ECO:0000313" key="1">
    <source>
        <dbReference type="EMBL" id="CAA9235391.1"/>
    </source>
</evidence>
<dbReference type="InterPro" id="IPR023393">
    <property type="entry name" value="START-like_dom_sf"/>
</dbReference>
<dbReference type="Pfam" id="PF10604">
    <property type="entry name" value="Polyketide_cyc2"/>
    <property type="match status" value="1"/>
</dbReference>
<dbReference type="SUPFAM" id="SSF55961">
    <property type="entry name" value="Bet v1-like"/>
    <property type="match status" value="1"/>
</dbReference>
<protein>
    <submittedName>
        <fullName evidence="1">Uncharacterized protein</fullName>
    </submittedName>
</protein>
<sequence length="172" mass="18721">MQTRFSAERVMDAPAEVVYHLISDYSEHHRDHPEGFLPDAFSDMVVERGGVGHGTVVRFSSKMGGRKQTMTASITETQPGRVLVEAGEGVVTTFTVEPEGSQRARVRFDTVFDFGGVTGLMVRLFAPGMLRPIYAEEMDRLERHAKAHPALAPTRAEVPVVAAAPALVAVGM</sequence>
<accession>A0A6J4HYF6</accession>
<dbReference type="InterPro" id="IPR019587">
    <property type="entry name" value="Polyketide_cyclase/dehydratase"/>
</dbReference>
<dbReference type="EMBL" id="CADCTC010000079">
    <property type="protein sequence ID" value="CAA9235391.1"/>
    <property type="molecule type" value="Genomic_DNA"/>
</dbReference>
<dbReference type="AlphaFoldDB" id="A0A6J4HYF6"/>
<proteinExistence type="predicted"/>
<organism evidence="1">
    <name type="scientific">uncultured Chloroflexota bacterium</name>
    <dbReference type="NCBI Taxonomy" id="166587"/>
    <lineage>
        <taxon>Bacteria</taxon>
        <taxon>Bacillati</taxon>
        <taxon>Chloroflexota</taxon>
        <taxon>environmental samples</taxon>
    </lineage>
</organism>
<dbReference type="Gene3D" id="3.30.530.20">
    <property type="match status" value="1"/>
</dbReference>
<gene>
    <name evidence="1" type="ORF">AVDCRST_MAG77-1237</name>
</gene>
<reference evidence="1" key="1">
    <citation type="submission" date="2020-02" db="EMBL/GenBank/DDBJ databases">
        <authorList>
            <person name="Meier V. D."/>
        </authorList>
    </citation>
    <scope>NUCLEOTIDE SEQUENCE</scope>
    <source>
        <strain evidence="1">AVDCRST_MAG77</strain>
    </source>
</reference>